<evidence type="ECO:0000259" key="15">
    <source>
        <dbReference type="PROSITE" id="PS50109"/>
    </source>
</evidence>
<reference evidence="18 19" key="1">
    <citation type="journal article" date="2013" name="PLoS ONE">
        <title>The first genomic and proteomic characterization of a deep-sea sulfate reducer: insights into the piezophilic lifestyle of Desulfovibrio piezophilus.</title>
        <authorList>
            <person name="Pradel N."/>
            <person name="Ji B."/>
            <person name="Gimenez G."/>
            <person name="Talla E."/>
            <person name="Lenoble P."/>
            <person name="Garel M."/>
            <person name="Tamburini C."/>
            <person name="Fourquet P."/>
            <person name="Lebrun R."/>
            <person name="Bertin P."/>
            <person name="Denis Y."/>
            <person name="Pophillat M."/>
            <person name="Barbe V."/>
            <person name="Ollivier B."/>
            <person name="Dolla A."/>
        </authorList>
    </citation>
    <scope>NUCLEOTIDE SEQUENCE [LARGE SCALE GENOMIC DNA]</scope>
    <source>
        <strain evidence="19">DSM 10523 / SB164P1</strain>
    </source>
</reference>
<keyword evidence="7 18" id="KW-0418">Kinase</keyword>
<dbReference type="PRINTS" id="PR00344">
    <property type="entry name" value="BCTRLSENSOR"/>
</dbReference>
<dbReference type="SMART" id="SM00388">
    <property type="entry name" value="HisKA"/>
    <property type="match status" value="1"/>
</dbReference>
<evidence type="ECO:0000256" key="7">
    <source>
        <dbReference type="ARBA" id="ARBA00022777"/>
    </source>
</evidence>
<dbReference type="InterPro" id="IPR003594">
    <property type="entry name" value="HATPase_dom"/>
</dbReference>
<dbReference type="OrthoDB" id="5378360at2"/>
<evidence type="ECO:0000256" key="6">
    <source>
        <dbReference type="ARBA" id="ARBA00022741"/>
    </source>
</evidence>
<feature type="domain" description="Histidine kinase" evidence="15">
    <location>
        <begin position="272"/>
        <end position="497"/>
    </location>
</feature>
<dbReference type="InterPro" id="IPR004358">
    <property type="entry name" value="Sig_transdc_His_kin-like_C"/>
</dbReference>
<evidence type="ECO:0000256" key="8">
    <source>
        <dbReference type="ARBA" id="ARBA00022840"/>
    </source>
</evidence>
<dbReference type="KEGG" id="dpi:BN4_20058"/>
<name>M1WN21_PSEP2</name>
<dbReference type="PROSITE" id="PS50109">
    <property type="entry name" value="HIS_KIN"/>
    <property type="match status" value="1"/>
</dbReference>
<dbReference type="PROSITE" id="PS50885">
    <property type="entry name" value="HAMP"/>
    <property type="match status" value="1"/>
</dbReference>
<keyword evidence="14" id="KW-0472">Membrane</keyword>
<evidence type="ECO:0000256" key="2">
    <source>
        <dbReference type="ARBA" id="ARBA00004370"/>
    </source>
</evidence>
<evidence type="ECO:0000256" key="10">
    <source>
        <dbReference type="ARBA" id="ARBA00064003"/>
    </source>
</evidence>
<protein>
    <recommendedName>
        <fullName evidence="11">Sensory/regulatory protein RpfC</fullName>
        <ecNumber evidence="3">2.7.13.3</ecNumber>
    </recommendedName>
</protein>
<dbReference type="STRING" id="1322246.BN4_20058"/>
<dbReference type="GO" id="GO:0005524">
    <property type="term" value="F:ATP binding"/>
    <property type="evidence" value="ECO:0007669"/>
    <property type="project" value="UniProtKB-KW"/>
</dbReference>
<dbReference type="Pfam" id="PF02518">
    <property type="entry name" value="HATPase_c"/>
    <property type="match status" value="1"/>
</dbReference>
<feature type="coiled-coil region" evidence="13">
    <location>
        <begin position="224"/>
        <end position="255"/>
    </location>
</feature>
<dbReference type="InterPro" id="IPR005467">
    <property type="entry name" value="His_kinase_dom"/>
</dbReference>
<dbReference type="InterPro" id="IPR003660">
    <property type="entry name" value="HAMP_dom"/>
</dbReference>
<dbReference type="SMART" id="SM00387">
    <property type="entry name" value="HATPase_c"/>
    <property type="match status" value="1"/>
</dbReference>
<dbReference type="CDD" id="cd06225">
    <property type="entry name" value="HAMP"/>
    <property type="match status" value="1"/>
</dbReference>
<dbReference type="SMART" id="SM00304">
    <property type="entry name" value="HAMP"/>
    <property type="match status" value="1"/>
</dbReference>
<dbReference type="PATRIC" id="fig|879567.3.peg.3109"/>
<dbReference type="SUPFAM" id="SSF55874">
    <property type="entry name" value="ATPase domain of HSP90 chaperone/DNA topoisomerase II/histidine kinase"/>
    <property type="match status" value="1"/>
</dbReference>
<dbReference type="Gene3D" id="3.40.50.2300">
    <property type="match status" value="2"/>
</dbReference>
<dbReference type="InterPro" id="IPR036890">
    <property type="entry name" value="HATPase_C_sf"/>
</dbReference>
<evidence type="ECO:0000313" key="18">
    <source>
        <dbReference type="EMBL" id="CCH50120.1"/>
    </source>
</evidence>
<keyword evidence="6" id="KW-0547">Nucleotide-binding</keyword>
<dbReference type="FunFam" id="3.30.565.10:FF:000010">
    <property type="entry name" value="Sensor histidine kinase RcsC"/>
    <property type="match status" value="1"/>
</dbReference>
<proteinExistence type="predicted"/>
<reference evidence="19" key="2">
    <citation type="journal article" date="2013" name="Stand. Genomic Sci.">
        <title>Complete genome sequence of Desulfocapsa sulfexigens, a marine deltaproteobacterium specialized in disproportionating inorganic sulfur compounds.</title>
        <authorList>
            <person name="Finster K.W."/>
            <person name="Kjeldsen K.U."/>
            <person name="Kube M."/>
            <person name="Reinhardt R."/>
            <person name="Mussmann M."/>
            <person name="Amann R."/>
            <person name="Schreiber L."/>
        </authorList>
    </citation>
    <scope>NUCLEOTIDE SEQUENCE [LARGE SCALE GENOMIC DNA]</scope>
    <source>
        <strain evidence="19">DSM 10523 / SB164P1</strain>
    </source>
</reference>
<dbReference type="FunFam" id="1.10.287.130:FF:000002">
    <property type="entry name" value="Two-component osmosensing histidine kinase"/>
    <property type="match status" value="1"/>
</dbReference>
<keyword evidence="9" id="KW-0902">Two-component regulatory system</keyword>
<feature type="transmembrane region" description="Helical" evidence="14">
    <location>
        <begin position="6"/>
        <end position="29"/>
    </location>
</feature>
<dbReference type="InterPro" id="IPR011006">
    <property type="entry name" value="CheY-like_superfamily"/>
</dbReference>
<evidence type="ECO:0000313" key="19">
    <source>
        <dbReference type="Proteomes" id="UP000011724"/>
    </source>
</evidence>
<organism evidence="18 19">
    <name type="scientific">Pseudodesulfovibrio piezophilus (strain DSM 21447 / JCM 15486 / C1TLV30)</name>
    <name type="common">Desulfovibrio piezophilus</name>
    <dbReference type="NCBI Taxonomy" id="1322246"/>
    <lineage>
        <taxon>Bacteria</taxon>
        <taxon>Pseudomonadati</taxon>
        <taxon>Thermodesulfobacteriota</taxon>
        <taxon>Desulfovibrionia</taxon>
        <taxon>Desulfovibrionales</taxon>
        <taxon>Desulfovibrionaceae</taxon>
    </lineage>
</organism>
<dbReference type="Gene3D" id="6.10.340.10">
    <property type="match status" value="1"/>
</dbReference>
<evidence type="ECO:0000259" key="17">
    <source>
        <dbReference type="PROSITE" id="PS50885"/>
    </source>
</evidence>
<evidence type="ECO:0000259" key="16">
    <source>
        <dbReference type="PROSITE" id="PS50110"/>
    </source>
</evidence>
<feature type="domain" description="Response regulatory" evidence="16">
    <location>
        <begin position="512"/>
        <end position="628"/>
    </location>
</feature>
<dbReference type="EC" id="2.7.13.3" evidence="3"/>
<keyword evidence="5" id="KW-0808">Transferase</keyword>
<dbReference type="RefSeq" id="WP_015416162.1">
    <property type="nucleotide sequence ID" value="NC_020409.1"/>
</dbReference>
<feature type="domain" description="HAMP" evidence="17">
    <location>
        <begin position="176"/>
        <end position="225"/>
    </location>
</feature>
<dbReference type="SMART" id="SM00448">
    <property type="entry name" value="REC"/>
    <property type="match status" value="2"/>
</dbReference>
<dbReference type="Pfam" id="PF00512">
    <property type="entry name" value="HisKA"/>
    <property type="match status" value="1"/>
</dbReference>
<evidence type="ECO:0000256" key="9">
    <source>
        <dbReference type="ARBA" id="ARBA00023012"/>
    </source>
</evidence>
<dbReference type="eggNOG" id="COG5002">
    <property type="taxonomic scope" value="Bacteria"/>
</dbReference>
<gene>
    <name evidence="18" type="ordered locus">BN4_20058</name>
</gene>
<dbReference type="Pfam" id="PF00072">
    <property type="entry name" value="Response_reg"/>
    <property type="match status" value="1"/>
</dbReference>
<keyword evidence="8" id="KW-0067">ATP-binding</keyword>
<keyword evidence="14" id="KW-1133">Transmembrane helix</keyword>
<feature type="transmembrane region" description="Helical" evidence="14">
    <location>
        <begin position="153"/>
        <end position="171"/>
    </location>
</feature>
<dbReference type="Proteomes" id="UP000011724">
    <property type="component" value="Chromosome"/>
</dbReference>
<feature type="domain" description="Response regulatory" evidence="16">
    <location>
        <begin position="642"/>
        <end position="761"/>
    </location>
</feature>
<dbReference type="InterPro" id="IPR001789">
    <property type="entry name" value="Sig_transdc_resp-reg_receiver"/>
</dbReference>
<dbReference type="Gene3D" id="1.10.287.130">
    <property type="match status" value="1"/>
</dbReference>
<evidence type="ECO:0000256" key="13">
    <source>
        <dbReference type="SAM" id="Coils"/>
    </source>
</evidence>
<dbReference type="SUPFAM" id="SSF47384">
    <property type="entry name" value="Homodimeric domain of signal transducing histidine kinase"/>
    <property type="match status" value="1"/>
</dbReference>
<dbReference type="AlphaFoldDB" id="M1WN21"/>
<dbReference type="PANTHER" id="PTHR45339:SF1">
    <property type="entry name" value="HYBRID SIGNAL TRANSDUCTION HISTIDINE KINASE J"/>
    <property type="match status" value="1"/>
</dbReference>
<dbReference type="InterPro" id="IPR003661">
    <property type="entry name" value="HisK_dim/P_dom"/>
</dbReference>
<dbReference type="EMBL" id="FO203427">
    <property type="protein sequence ID" value="CCH50120.1"/>
    <property type="molecule type" value="Genomic_DNA"/>
</dbReference>
<evidence type="ECO:0000256" key="5">
    <source>
        <dbReference type="ARBA" id="ARBA00022679"/>
    </source>
</evidence>
<evidence type="ECO:0000256" key="12">
    <source>
        <dbReference type="PROSITE-ProRule" id="PRU00169"/>
    </source>
</evidence>
<dbReference type="CDD" id="cd00082">
    <property type="entry name" value="HisKA"/>
    <property type="match status" value="1"/>
</dbReference>
<dbReference type="PROSITE" id="PS50110">
    <property type="entry name" value="RESPONSE_REGULATORY"/>
    <property type="match status" value="2"/>
</dbReference>
<dbReference type="HOGENOM" id="CLU_000445_104_15_7"/>
<evidence type="ECO:0000256" key="14">
    <source>
        <dbReference type="SAM" id="Phobius"/>
    </source>
</evidence>
<feature type="modified residue" description="4-aspartylphosphate" evidence="12">
    <location>
        <position position="691"/>
    </location>
</feature>
<accession>M1WN21</accession>
<dbReference type="Gene3D" id="3.30.565.10">
    <property type="entry name" value="Histidine kinase-like ATPase, C-terminal domain"/>
    <property type="match status" value="1"/>
</dbReference>
<keyword evidence="13" id="KW-0175">Coiled coil</keyword>
<dbReference type="CDD" id="cd17546">
    <property type="entry name" value="REC_hyHK_CKI1_RcsC-like"/>
    <property type="match status" value="1"/>
</dbReference>
<evidence type="ECO:0000256" key="3">
    <source>
        <dbReference type="ARBA" id="ARBA00012438"/>
    </source>
</evidence>
<keyword evidence="19" id="KW-1185">Reference proteome</keyword>
<dbReference type="CDD" id="cd16922">
    <property type="entry name" value="HATPase_EvgS-ArcB-TorS-like"/>
    <property type="match status" value="1"/>
</dbReference>
<dbReference type="Pfam" id="PF00672">
    <property type="entry name" value="HAMP"/>
    <property type="match status" value="1"/>
</dbReference>
<evidence type="ECO:0000256" key="1">
    <source>
        <dbReference type="ARBA" id="ARBA00000085"/>
    </source>
</evidence>
<dbReference type="BioCyc" id="DPIE1322246:BN4_RS14535-MONOMER"/>
<dbReference type="InterPro" id="IPR036097">
    <property type="entry name" value="HisK_dim/P_sf"/>
</dbReference>
<comment type="subunit">
    <text evidence="10">At low DSF concentrations, interacts with RpfF.</text>
</comment>
<keyword evidence="4 12" id="KW-0597">Phosphoprotein</keyword>
<sequence>MKSLRIRVLLGTSLILVAFLFLLGSYVIVSQRQELINTLEDHGQRMASLTARSCSEYIQRFSYFLMEDQALSVEQSPDVAFCEIYDVEGKSLLQSGNIISKDHTRKNSPSYGGNLLLVSQPIMAGTTRIGRVDIGLKLESIDQAISEKTIRMVMLFILLALCLITVLSGFFQQLCIKPIQDLTQYTRKVAQGDFVVFDAGGRDDEIGYLAQNFNEMSMSLKELYGGLESKVREHTNELEKTNMELQDMVSHAERMARKAEEGTRAKSQFLAAMSHEIRTPMNSVLGMAEALAETALTGEQKSYLNVIQGSGTTLLGLIDDILDLSKIESGDVVVESIPFQIEDVLAHVFSVMSYAGHAKALDLDYMIAPEIPGMVLGDSYRLQQILMNLVSNGIKFTHAGAVHVEVDVLSRKGTGFGSSVVLQFLVRDSGIGIVPEALDSIFDKFTQADSSTTRNYGGSGLGLAICKSLCEMMGGKIAIESEVGVGTNVLFNLPFDVARETAPGASPLSGKHLLLVDDRDRLQERLAARIRGWGGSIVIREDLESAVTAVESEGSGETYDAVVVNTPLGGKSWRNVAAEMVQRGLDPQRIILLTSEPAEDAGDFYSIGGILTKPPGMERLKATMEKMAVRNLQPQKTLRSLEILLVEDNEANVMLIEVYLKDTAHTLSVAHDGQEGFSLYREKRFDIVFMDIEMPVLDGYGSTRMIRQWERENRKSPVRIIALTAHALNEVREKALDAGCNSHLTKPVSKEAFLRALRIEIGRFH</sequence>
<comment type="catalytic activity">
    <reaction evidence="1">
        <text>ATP + protein L-histidine = ADP + protein N-phospho-L-histidine.</text>
        <dbReference type="EC" id="2.7.13.3"/>
    </reaction>
</comment>
<dbReference type="GO" id="GO:0000155">
    <property type="term" value="F:phosphorelay sensor kinase activity"/>
    <property type="evidence" value="ECO:0007669"/>
    <property type="project" value="InterPro"/>
</dbReference>
<keyword evidence="14" id="KW-0812">Transmembrane</keyword>
<dbReference type="GO" id="GO:0016020">
    <property type="term" value="C:membrane"/>
    <property type="evidence" value="ECO:0007669"/>
    <property type="project" value="UniProtKB-SubCell"/>
</dbReference>
<dbReference type="SUPFAM" id="SSF52172">
    <property type="entry name" value="CheY-like"/>
    <property type="match status" value="2"/>
</dbReference>
<dbReference type="SUPFAM" id="SSF158472">
    <property type="entry name" value="HAMP domain-like"/>
    <property type="match status" value="1"/>
</dbReference>
<dbReference type="PANTHER" id="PTHR45339">
    <property type="entry name" value="HYBRID SIGNAL TRANSDUCTION HISTIDINE KINASE J"/>
    <property type="match status" value="1"/>
</dbReference>
<comment type="subcellular location">
    <subcellularLocation>
        <location evidence="2">Membrane</location>
    </subcellularLocation>
</comment>
<comment type="caution">
    <text evidence="12">Lacks conserved residue(s) required for the propagation of feature annotation.</text>
</comment>
<evidence type="ECO:0000256" key="4">
    <source>
        <dbReference type="ARBA" id="ARBA00022553"/>
    </source>
</evidence>
<evidence type="ECO:0000256" key="11">
    <source>
        <dbReference type="ARBA" id="ARBA00068150"/>
    </source>
</evidence>